<keyword evidence="4" id="KW-0408">Iron</keyword>
<evidence type="ECO:0000259" key="6">
    <source>
        <dbReference type="Pfam" id="PF25275"/>
    </source>
</evidence>
<sequence>MYALLFCTLSVALQPTEPSRETYDVVVYGGTSAGISAAVQAARMGKSVVVIAPEVNLGGLTSGGLGWTDSGRKDAVGGMALEFYRRVKTHYDKPENWKQQKAEEYRLYHRKDDAIWAFEPHIAEKVFEELVAEHKIPVQRNEWLDRAQGVTKKGTKIVAIRTLSGKTYRGKVFIDATYEGDLMASAGVSFTVGREANAKYGETMNGVQTRRAVSHQFEKSVDPYVVPGDPSSGLLPRIHAGSPGVDGEGDNRIQAYCFRMCLTNDDENRIPFEKPSGYDPKQYELLGRYLRTGWKGVFSKFDPVPNHKTDTNNHGAFSTDNIGMNYDYPEGSYERRREIIKEHELYQKGLMYYIANDPGVPEDIRTAMSHWGLPKDEFNDNGHWPHQIYVREARRMVTDFVMTERHLQGTEPTPEPIGMGSYNMDSHHVQRYVDANGHARNEGDIQVNPGGPYPISYRAIVPKAGECTNLLVPVCLASSHIAYGSIRMEPVFLILGQSAATAAAAAIDAGTDVQNVDYSPLQRRLLADHQVLNLPRTVRKVLSTRSLPGVVVDDEAAELTGNWGTSSVVGPYVNAGYRHDGNADKGKKSATFRAKLEPGRYEIRVAYSANDNRASAIPVRIHHVNGIASLQLDEKKVPPKANEPFVRVGTFDLDDKAAVEILNEGTTGHVIIDAVQFLKVAR</sequence>
<dbReference type="HOGENOM" id="CLU_025277_0_0_0"/>
<organism evidence="7 8">
    <name type="scientific">Singulisphaera acidiphila (strain ATCC BAA-1392 / DSM 18658 / VKM B-2454 / MOB10)</name>
    <dbReference type="NCBI Taxonomy" id="886293"/>
    <lineage>
        <taxon>Bacteria</taxon>
        <taxon>Pseudomonadati</taxon>
        <taxon>Planctomycetota</taxon>
        <taxon>Planctomycetia</taxon>
        <taxon>Isosphaerales</taxon>
        <taxon>Isosphaeraceae</taxon>
        <taxon>Singulisphaera</taxon>
    </lineage>
</organism>
<keyword evidence="1" id="KW-0004">4Fe-4S</keyword>
<keyword evidence="3" id="KW-0560">Oxidoreductase</keyword>
<evidence type="ECO:0000256" key="2">
    <source>
        <dbReference type="ARBA" id="ARBA00022723"/>
    </source>
</evidence>
<keyword evidence="2" id="KW-0479">Metal-binding</keyword>
<dbReference type="OrthoDB" id="287984at2"/>
<dbReference type="Gene3D" id="3.50.50.60">
    <property type="entry name" value="FAD/NAD(P)-binding domain"/>
    <property type="match status" value="1"/>
</dbReference>
<reference evidence="7 8" key="1">
    <citation type="submission" date="2012-02" db="EMBL/GenBank/DDBJ databases">
        <title>Complete sequence of chromosome of Singulisphaera acidiphila DSM 18658.</title>
        <authorList>
            <consortium name="US DOE Joint Genome Institute (JGI-PGF)"/>
            <person name="Lucas S."/>
            <person name="Copeland A."/>
            <person name="Lapidus A."/>
            <person name="Glavina del Rio T."/>
            <person name="Dalin E."/>
            <person name="Tice H."/>
            <person name="Bruce D."/>
            <person name="Goodwin L."/>
            <person name="Pitluck S."/>
            <person name="Peters L."/>
            <person name="Ovchinnikova G."/>
            <person name="Chertkov O."/>
            <person name="Kyrpides N."/>
            <person name="Mavromatis K."/>
            <person name="Ivanova N."/>
            <person name="Brettin T."/>
            <person name="Detter J.C."/>
            <person name="Han C."/>
            <person name="Larimer F."/>
            <person name="Land M."/>
            <person name="Hauser L."/>
            <person name="Markowitz V."/>
            <person name="Cheng J.-F."/>
            <person name="Hugenholtz P."/>
            <person name="Woyke T."/>
            <person name="Wu D."/>
            <person name="Tindall B."/>
            <person name="Pomrenke H."/>
            <person name="Brambilla E."/>
            <person name="Klenk H.-P."/>
            <person name="Eisen J.A."/>
        </authorList>
    </citation>
    <scope>NUCLEOTIDE SEQUENCE [LARGE SCALE GENOMIC DNA]</scope>
    <source>
        <strain evidence="8">ATCC BAA-1392 / DSM 18658 / VKM B-2454 / MOB10</strain>
    </source>
</reference>
<protein>
    <recommendedName>
        <fullName evidence="6">Golvesin/Xly CBD-like domain-containing protein</fullName>
    </recommendedName>
</protein>
<proteinExistence type="predicted"/>
<dbReference type="InterPro" id="IPR039650">
    <property type="entry name" value="HdrA-like"/>
</dbReference>
<gene>
    <name evidence="7" type="ordered locus">Sinac_6948</name>
</gene>
<dbReference type="eggNOG" id="COG0665">
    <property type="taxonomic scope" value="Bacteria"/>
</dbReference>
<dbReference type="InterPro" id="IPR036188">
    <property type="entry name" value="FAD/NAD-bd_sf"/>
</dbReference>
<dbReference type="KEGG" id="saci:Sinac_6948"/>
<keyword evidence="5" id="KW-0411">Iron-sulfur</keyword>
<keyword evidence="8" id="KW-1185">Reference proteome</keyword>
<dbReference type="GO" id="GO:0016491">
    <property type="term" value="F:oxidoreductase activity"/>
    <property type="evidence" value="ECO:0007669"/>
    <property type="project" value="UniProtKB-KW"/>
</dbReference>
<evidence type="ECO:0000313" key="7">
    <source>
        <dbReference type="EMBL" id="AGA31004.1"/>
    </source>
</evidence>
<dbReference type="EMBL" id="CP003364">
    <property type="protein sequence ID" value="AGA31004.1"/>
    <property type="molecule type" value="Genomic_DNA"/>
</dbReference>
<dbReference type="RefSeq" id="WP_015250076.1">
    <property type="nucleotide sequence ID" value="NC_019892.1"/>
</dbReference>
<evidence type="ECO:0000256" key="3">
    <source>
        <dbReference type="ARBA" id="ARBA00023002"/>
    </source>
</evidence>
<dbReference type="STRING" id="886293.Sinac_6948"/>
<dbReference type="Pfam" id="PF25275">
    <property type="entry name" value="Golvesin_C"/>
    <property type="match status" value="1"/>
</dbReference>
<dbReference type="SUPFAM" id="SSF51905">
    <property type="entry name" value="FAD/NAD(P)-binding domain"/>
    <property type="match status" value="1"/>
</dbReference>
<dbReference type="PANTHER" id="PTHR43498">
    <property type="entry name" value="FERREDOXIN:COB-COM HETERODISULFIDE REDUCTASE SUBUNIT A"/>
    <property type="match status" value="1"/>
</dbReference>
<dbReference type="GO" id="GO:0046872">
    <property type="term" value="F:metal ion binding"/>
    <property type="evidence" value="ECO:0007669"/>
    <property type="project" value="UniProtKB-KW"/>
</dbReference>
<feature type="domain" description="Golvesin/Xly CBD-like" evidence="6">
    <location>
        <begin position="551"/>
        <end position="677"/>
    </location>
</feature>
<dbReference type="Proteomes" id="UP000010798">
    <property type="component" value="Chromosome"/>
</dbReference>
<dbReference type="InterPro" id="IPR033803">
    <property type="entry name" value="CBD-like_Golvesin-Xly"/>
</dbReference>
<evidence type="ECO:0000256" key="1">
    <source>
        <dbReference type="ARBA" id="ARBA00022485"/>
    </source>
</evidence>
<dbReference type="GO" id="GO:0051539">
    <property type="term" value="F:4 iron, 4 sulfur cluster binding"/>
    <property type="evidence" value="ECO:0007669"/>
    <property type="project" value="UniProtKB-KW"/>
</dbReference>
<accession>L0DNQ3</accession>
<dbReference type="Pfam" id="PF12831">
    <property type="entry name" value="FAD_oxidored"/>
    <property type="match status" value="1"/>
</dbReference>
<dbReference type="PANTHER" id="PTHR43498:SF1">
    <property type="entry name" value="COB--COM HETERODISULFIDE REDUCTASE IRON-SULFUR SUBUNIT A"/>
    <property type="match status" value="1"/>
</dbReference>
<dbReference type="AlphaFoldDB" id="L0DNQ3"/>
<evidence type="ECO:0000313" key="8">
    <source>
        <dbReference type="Proteomes" id="UP000010798"/>
    </source>
</evidence>
<evidence type="ECO:0000256" key="4">
    <source>
        <dbReference type="ARBA" id="ARBA00023004"/>
    </source>
</evidence>
<name>L0DNQ3_SINAD</name>
<evidence type="ECO:0000256" key="5">
    <source>
        <dbReference type="ARBA" id="ARBA00023014"/>
    </source>
</evidence>